<keyword evidence="2" id="KW-0472">Membrane</keyword>
<dbReference type="KEGG" id="peo:AS203_00400"/>
<reference evidence="5" key="1">
    <citation type="submission" date="2015-11" db="EMBL/GenBank/DDBJ databases">
        <authorList>
            <person name="Holder M.E."/>
            <person name="Ajami N.J."/>
            <person name="Petrosino J.F."/>
        </authorList>
    </citation>
    <scope>NUCLEOTIDE SEQUENCE [LARGE SCALE GENOMIC DNA]</scope>
    <source>
        <strain evidence="5">F0113</strain>
    </source>
</reference>
<feature type="compositionally biased region" description="Acidic residues" evidence="1">
    <location>
        <begin position="201"/>
        <end position="210"/>
    </location>
</feature>
<protein>
    <submittedName>
        <fullName evidence="4">Penicillin-binding protein</fullName>
    </submittedName>
</protein>
<name>A0A0S2KHI6_9BACT</name>
<dbReference type="eggNOG" id="COG2815">
    <property type="taxonomic scope" value="Bacteria"/>
</dbReference>
<dbReference type="SUPFAM" id="SSF54184">
    <property type="entry name" value="Penicillin-binding protein 2x (pbp-2x), c-terminal domain"/>
    <property type="match status" value="1"/>
</dbReference>
<dbReference type="CDD" id="cd06577">
    <property type="entry name" value="PASTA_pknB"/>
    <property type="match status" value="1"/>
</dbReference>
<dbReference type="OrthoDB" id="9803895at2"/>
<dbReference type="AlphaFoldDB" id="A0A0S2KHI6"/>
<evidence type="ECO:0000256" key="2">
    <source>
        <dbReference type="SAM" id="Phobius"/>
    </source>
</evidence>
<dbReference type="RefSeq" id="WP_025065504.1">
    <property type="nucleotide sequence ID" value="NZ_CP013195.1"/>
</dbReference>
<organism evidence="4 5">
    <name type="scientific">Hoylesella enoeca</name>
    <dbReference type="NCBI Taxonomy" id="76123"/>
    <lineage>
        <taxon>Bacteria</taxon>
        <taxon>Pseudomonadati</taxon>
        <taxon>Bacteroidota</taxon>
        <taxon>Bacteroidia</taxon>
        <taxon>Bacteroidales</taxon>
        <taxon>Prevotellaceae</taxon>
        <taxon>Hoylesella</taxon>
    </lineage>
</organism>
<evidence type="ECO:0000259" key="3">
    <source>
        <dbReference type="PROSITE" id="PS51178"/>
    </source>
</evidence>
<feature type="transmembrane region" description="Helical" evidence="2">
    <location>
        <begin position="14"/>
        <end position="33"/>
    </location>
</feature>
<gene>
    <name evidence="4" type="ORF">AS203_00400</name>
</gene>
<sequence length="234" mass="25182">MKSSDFVHKLMGKYLWGNLLAMIAVIIVLGLGVKFGLDIYTHHGEAISIPNVLHKSYEDAKHILNDAGLQVEVADTGYVKTLPPGSILAQSPGAGERVKTGHIVYLTINSLNTPTITLPDVIDNSSLREAMAKLKAMGFKLGPPEFIPGEKDWVYGVLVQGHHVSTGDRISIDDVLTIQVGNGMRSESDSVNYVDPIEQGTEGDVDEFEEVTGPPTNESPTAPKPAPANGQEKK</sequence>
<dbReference type="Gene3D" id="3.30.10.20">
    <property type="match status" value="1"/>
</dbReference>
<dbReference type="InterPro" id="IPR005543">
    <property type="entry name" value="PASTA_dom"/>
</dbReference>
<keyword evidence="2" id="KW-0812">Transmembrane</keyword>
<evidence type="ECO:0000256" key="1">
    <source>
        <dbReference type="SAM" id="MobiDB-lite"/>
    </source>
</evidence>
<dbReference type="SMART" id="SM00740">
    <property type="entry name" value="PASTA"/>
    <property type="match status" value="2"/>
</dbReference>
<keyword evidence="5" id="KW-1185">Reference proteome</keyword>
<evidence type="ECO:0000313" key="5">
    <source>
        <dbReference type="Proteomes" id="UP000056252"/>
    </source>
</evidence>
<dbReference type="STRING" id="76123.AS203_00400"/>
<dbReference type="Proteomes" id="UP000056252">
    <property type="component" value="Chromosome"/>
</dbReference>
<accession>A0A0S2KHI6</accession>
<dbReference type="EMBL" id="CP013195">
    <property type="protein sequence ID" value="ALO47754.1"/>
    <property type="molecule type" value="Genomic_DNA"/>
</dbReference>
<feature type="domain" description="PASTA" evidence="3">
    <location>
        <begin position="112"/>
        <end position="182"/>
    </location>
</feature>
<feature type="domain" description="PASTA" evidence="3">
    <location>
        <begin position="44"/>
        <end position="110"/>
    </location>
</feature>
<feature type="region of interest" description="Disordered" evidence="1">
    <location>
        <begin position="186"/>
        <end position="234"/>
    </location>
</feature>
<evidence type="ECO:0000313" key="4">
    <source>
        <dbReference type="EMBL" id="ALO47754.1"/>
    </source>
</evidence>
<dbReference type="Pfam" id="PF03793">
    <property type="entry name" value="PASTA"/>
    <property type="match status" value="1"/>
</dbReference>
<proteinExistence type="predicted"/>
<dbReference type="PROSITE" id="PS51178">
    <property type="entry name" value="PASTA"/>
    <property type="match status" value="2"/>
</dbReference>
<keyword evidence="2" id="KW-1133">Transmembrane helix</keyword>